<evidence type="ECO:0000313" key="3">
    <source>
        <dbReference type="EMBL" id="MFC3763292.1"/>
    </source>
</evidence>
<keyword evidence="4" id="KW-1185">Reference proteome</keyword>
<protein>
    <submittedName>
        <fullName evidence="3">TIGR02611 family protein</fullName>
    </submittedName>
</protein>
<organism evidence="3 4">
    <name type="scientific">Tenggerimyces flavus</name>
    <dbReference type="NCBI Taxonomy" id="1708749"/>
    <lineage>
        <taxon>Bacteria</taxon>
        <taxon>Bacillati</taxon>
        <taxon>Actinomycetota</taxon>
        <taxon>Actinomycetes</taxon>
        <taxon>Propionibacteriales</taxon>
        <taxon>Nocardioidaceae</taxon>
        <taxon>Tenggerimyces</taxon>
    </lineage>
</organism>
<evidence type="ECO:0000313" key="4">
    <source>
        <dbReference type="Proteomes" id="UP001595699"/>
    </source>
</evidence>
<dbReference type="InterPro" id="IPR019099">
    <property type="entry name" value="Uncharacterised_PGPGW_TM"/>
</dbReference>
<feature type="transmembrane region" description="Helical" evidence="2">
    <location>
        <begin position="68"/>
        <end position="92"/>
    </location>
</feature>
<feature type="transmembrane region" description="Helical" evidence="2">
    <location>
        <begin position="113"/>
        <end position="136"/>
    </location>
</feature>
<keyword evidence="2" id="KW-1133">Transmembrane helix</keyword>
<dbReference type="EMBL" id="JBHRZH010000017">
    <property type="protein sequence ID" value="MFC3763292.1"/>
    <property type="molecule type" value="Genomic_DNA"/>
</dbReference>
<gene>
    <name evidence="3" type="ORF">ACFOUW_20795</name>
</gene>
<evidence type="ECO:0000256" key="1">
    <source>
        <dbReference type="SAM" id="MobiDB-lite"/>
    </source>
</evidence>
<name>A0ABV7YDY2_9ACTN</name>
<accession>A0ABV7YDY2</accession>
<dbReference type="InterPro" id="IPR013434">
    <property type="entry name" value="CHP02611"/>
</dbReference>
<feature type="transmembrane region" description="Helical" evidence="2">
    <location>
        <begin position="40"/>
        <end position="62"/>
    </location>
</feature>
<dbReference type="RefSeq" id="WP_205119641.1">
    <property type="nucleotide sequence ID" value="NZ_JAFBCM010000001.1"/>
</dbReference>
<keyword evidence="2" id="KW-0812">Transmembrane</keyword>
<comment type="caution">
    <text evidence="3">The sequence shown here is derived from an EMBL/GenBank/DDBJ whole genome shotgun (WGS) entry which is preliminary data.</text>
</comment>
<proteinExistence type="predicted"/>
<sequence>MHEDDSSSGPTAPPAPPDPSRPKLHVRVRGRIRNNKPLDLTWRIGVFVVGALFVVAGLIMFVTPGPGWLALLLGLAILATEFSWAERLLHWAREKAKLAAEKALDPRVRRRNILIAVAVIVAAGLLVWAYVAAFGWPTPVLSIADWVRSLAK</sequence>
<dbReference type="NCBIfam" id="TIGR02611">
    <property type="entry name" value="TIGR02611 family protein"/>
    <property type="match status" value="1"/>
</dbReference>
<dbReference type="Proteomes" id="UP001595699">
    <property type="component" value="Unassembled WGS sequence"/>
</dbReference>
<feature type="region of interest" description="Disordered" evidence="1">
    <location>
        <begin position="1"/>
        <end position="23"/>
    </location>
</feature>
<evidence type="ECO:0000256" key="2">
    <source>
        <dbReference type="SAM" id="Phobius"/>
    </source>
</evidence>
<dbReference type="Pfam" id="PF09656">
    <property type="entry name" value="PGPGW"/>
    <property type="match status" value="1"/>
</dbReference>
<keyword evidence="2" id="KW-0472">Membrane</keyword>
<reference evidence="4" key="1">
    <citation type="journal article" date="2019" name="Int. J. Syst. Evol. Microbiol.">
        <title>The Global Catalogue of Microorganisms (GCM) 10K type strain sequencing project: providing services to taxonomists for standard genome sequencing and annotation.</title>
        <authorList>
            <consortium name="The Broad Institute Genomics Platform"/>
            <consortium name="The Broad Institute Genome Sequencing Center for Infectious Disease"/>
            <person name="Wu L."/>
            <person name="Ma J."/>
        </authorList>
    </citation>
    <scope>NUCLEOTIDE SEQUENCE [LARGE SCALE GENOMIC DNA]</scope>
    <source>
        <strain evidence="4">CGMCC 4.7241</strain>
    </source>
</reference>